<dbReference type="PANTHER" id="PTHR43649">
    <property type="entry name" value="ARABINOSE-BINDING PROTEIN-RELATED"/>
    <property type="match status" value="1"/>
</dbReference>
<dbReference type="RefSeq" id="WP_225877894.1">
    <property type="nucleotide sequence ID" value="NZ_BOLQ01000006.1"/>
</dbReference>
<dbReference type="EMBL" id="JBHTOC010000011">
    <property type="protein sequence ID" value="MFD1430244.1"/>
    <property type="molecule type" value="Genomic_DNA"/>
</dbReference>
<evidence type="ECO:0000256" key="1">
    <source>
        <dbReference type="SAM" id="SignalP"/>
    </source>
</evidence>
<dbReference type="PROSITE" id="PS51257">
    <property type="entry name" value="PROKAR_LIPOPROTEIN"/>
    <property type="match status" value="1"/>
</dbReference>
<dbReference type="PANTHER" id="PTHR43649:SF17">
    <property type="entry name" value="ABC TRANSPORTER SOLUTE BINDING PROTEIN-SUGAR TRANSPORT"/>
    <property type="match status" value="1"/>
</dbReference>
<keyword evidence="1" id="KW-0732">Signal</keyword>
<dbReference type="Gene3D" id="3.40.190.10">
    <property type="entry name" value="Periplasmic binding protein-like II"/>
    <property type="match status" value="2"/>
</dbReference>
<comment type="caution">
    <text evidence="2">The sequence shown here is derived from an EMBL/GenBank/DDBJ whole genome shotgun (WGS) entry which is preliminary data.</text>
</comment>
<accession>A0ABW4CHJ9</accession>
<dbReference type="InterPro" id="IPR050490">
    <property type="entry name" value="Bact_solute-bd_prot1"/>
</dbReference>
<protein>
    <submittedName>
        <fullName evidence="2">Extracellular solute-binding protein</fullName>
    </submittedName>
</protein>
<feature type="signal peptide" evidence="1">
    <location>
        <begin position="1"/>
        <end position="24"/>
    </location>
</feature>
<keyword evidence="3" id="KW-1185">Reference proteome</keyword>
<organism evidence="2 3">
    <name type="scientific">Lacticaseibacillus mingshuiensis</name>
    <dbReference type="NCBI Taxonomy" id="2799574"/>
    <lineage>
        <taxon>Bacteria</taxon>
        <taxon>Bacillati</taxon>
        <taxon>Bacillota</taxon>
        <taxon>Bacilli</taxon>
        <taxon>Lactobacillales</taxon>
        <taxon>Lactobacillaceae</taxon>
        <taxon>Lacticaseibacillus</taxon>
    </lineage>
</organism>
<dbReference type="SUPFAM" id="SSF53850">
    <property type="entry name" value="Periplasmic binding protein-like II"/>
    <property type="match status" value="1"/>
</dbReference>
<gene>
    <name evidence="2" type="ORF">ACFQ4P_08295</name>
</gene>
<sequence>MMLKRTKFLAAGMILFSSAFTLTACGSTSAATKEDPKTISLIAPDHSDVHPKTQNLWMWKEYEKMSGVHVNWETMKDLDQKKQLILNRKTLPDGLYQTNWSNDELTKYGSQGLFQPLEKLIPKYAPNLNKLMEEDPSIKKAITSSNGHIYGLPYMSTDPLGGGRHFKLYINKKWLDKLGLKKPTNTTELENVLEQFVTKDPNGNGKADEQGFYMDSGNFGSFELMIKSTFGFNTAGRTAMEAGFYIDDKDQLQYIYSDPKMQDAWKYLAELYKKGLIAKTAFAGVDHDKWIADGSKEVVGCYAWVGQEMSFGEKVGSEYVPISVLSDADGKNGATVTQSGVMGTSAFIITKAASEAKAKQMLKWVDYFYSKEGSDFGYFGKEGVTYNVNKDGNKVFVDKILNDPKGASLGAYQYVDNVYGGFYPYLEVEERLKNIGKGMAPEVFTDDPLSHMPKQVLPNLQGTTEESAEIASIQTDLNNYVDQARVKFVTGKWNLDTQWDSYVAQLKKIGLDKWLEIRRAQYKRYEED</sequence>
<dbReference type="Proteomes" id="UP001597196">
    <property type="component" value="Unassembled WGS sequence"/>
</dbReference>
<evidence type="ECO:0000313" key="2">
    <source>
        <dbReference type="EMBL" id="MFD1430244.1"/>
    </source>
</evidence>
<feature type="chain" id="PRO_5046322488" evidence="1">
    <location>
        <begin position="25"/>
        <end position="528"/>
    </location>
</feature>
<reference evidence="3" key="1">
    <citation type="journal article" date="2019" name="Int. J. Syst. Evol. Microbiol.">
        <title>The Global Catalogue of Microorganisms (GCM) 10K type strain sequencing project: providing services to taxonomists for standard genome sequencing and annotation.</title>
        <authorList>
            <consortium name="The Broad Institute Genomics Platform"/>
            <consortium name="The Broad Institute Genome Sequencing Center for Infectious Disease"/>
            <person name="Wu L."/>
            <person name="Ma J."/>
        </authorList>
    </citation>
    <scope>NUCLEOTIDE SEQUENCE [LARGE SCALE GENOMIC DNA]</scope>
    <source>
        <strain evidence="3">CCM 8980</strain>
    </source>
</reference>
<proteinExistence type="predicted"/>
<evidence type="ECO:0000313" key="3">
    <source>
        <dbReference type="Proteomes" id="UP001597196"/>
    </source>
</evidence>
<name>A0ABW4CHJ9_9LACO</name>